<dbReference type="InterPro" id="IPR009078">
    <property type="entry name" value="Ferritin-like_SF"/>
</dbReference>
<reference evidence="1" key="1">
    <citation type="submission" date="2019-08" db="EMBL/GenBank/DDBJ databases">
        <authorList>
            <person name="Kucharzyk K."/>
            <person name="Murdoch R.W."/>
            <person name="Higgins S."/>
            <person name="Loffler F."/>
        </authorList>
    </citation>
    <scope>NUCLEOTIDE SEQUENCE</scope>
</reference>
<gene>
    <name evidence="1" type="ORF">SDC9_104424</name>
</gene>
<dbReference type="EMBL" id="VSSQ01016354">
    <property type="protein sequence ID" value="MPM57602.1"/>
    <property type="molecule type" value="Genomic_DNA"/>
</dbReference>
<protein>
    <recommendedName>
        <fullName evidence="2">Rubrerythrin diiron-binding domain-containing protein</fullName>
    </recommendedName>
</protein>
<comment type="caution">
    <text evidence="1">The sequence shown here is derived from an EMBL/GenBank/DDBJ whole genome shotgun (WGS) entry which is preliminary data.</text>
</comment>
<sequence length="94" mass="10509">MKEEFLKVAADEGNHAAILRGYTGAALKPKSAKANFVSLMYKVLGRNFTMNLLAKGELKSIDKYNPLVQGFPNIKKIIKDEAKHAEITRSFIKK</sequence>
<proteinExistence type="predicted"/>
<evidence type="ECO:0008006" key="2">
    <source>
        <dbReference type="Google" id="ProtNLM"/>
    </source>
</evidence>
<organism evidence="1">
    <name type="scientific">bioreactor metagenome</name>
    <dbReference type="NCBI Taxonomy" id="1076179"/>
    <lineage>
        <taxon>unclassified sequences</taxon>
        <taxon>metagenomes</taxon>
        <taxon>ecological metagenomes</taxon>
    </lineage>
</organism>
<dbReference type="SUPFAM" id="SSF47240">
    <property type="entry name" value="Ferritin-like"/>
    <property type="match status" value="1"/>
</dbReference>
<evidence type="ECO:0000313" key="1">
    <source>
        <dbReference type="EMBL" id="MPM57602.1"/>
    </source>
</evidence>
<name>A0A645AWH7_9ZZZZ</name>
<dbReference type="AlphaFoldDB" id="A0A645AWH7"/>
<accession>A0A645AWH7</accession>